<evidence type="ECO:0000313" key="2">
    <source>
        <dbReference type="EMBL" id="KIM27833.1"/>
    </source>
</evidence>
<dbReference type="SUPFAM" id="SSF48403">
    <property type="entry name" value="Ankyrin repeat"/>
    <property type="match status" value="1"/>
</dbReference>
<keyword evidence="3" id="KW-1185">Reference proteome</keyword>
<keyword evidence="1" id="KW-0040">ANK repeat</keyword>
<dbReference type="EMBL" id="KN824296">
    <property type="protein sequence ID" value="KIM27833.1"/>
    <property type="molecule type" value="Genomic_DNA"/>
</dbReference>
<organism evidence="2 3">
    <name type="scientific">Serendipita vermifera MAFF 305830</name>
    <dbReference type="NCBI Taxonomy" id="933852"/>
    <lineage>
        <taxon>Eukaryota</taxon>
        <taxon>Fungi</taxon>
        <taxon>Dikarya</taxon>
        <taxon>Basidiomycota</taxon>
        <taxon>Agaricomycotina</taxon>
        <taxon>Agaricomycetes</taxon>
        <taxon>Sebacinales</taxon>
        <taxon>Serendipitaceae</taxon>
        <taxon>Serendipita</taxon>
    </lineage>
</organism>
<gene>
    <name evidence="2" type="ORF">M408DRAFT_159771</name>
</gene>
<dbReference type="InterPro" id="IPR002110">
    <property type="entry name" value="Ankyrin_rpt"/>
</dbReference>
<reference evidence="2 3" key="1">
    <citation type="submission" date="2014-04" db="EMBL/GenBank/DDBJ databases">
        <authorList>
            <consortium name="DOE Joint Genome Institute"/>
            <person name="Kuo A."/>
            <person name="Zuccaro A."/>
            <person name="Kohler A."/>
            <person name="Nagy L.G."/>
            <person name="Floudas D."/>
            <person name="Copeland A."/>
            <person name="Barry K.W."/>
            <person name="Cichocki N."/>
            <person name="Veneault-Fourrey C."/>
            <person name="LaButti K."/>
            <person name="Lindquist E.A."/>
            <person name="Lipzen A."/>
            <person name="Lundell T."/>
            <person name="Morin E."/>
            <person name="Murat C."/>
            <person name="Sun H."/>
            <person name="Tunlid A."/>
            <person name="Henrissat B."/>
            <person name="Grigoriev I.V."/>
            <person name="Hibbett D.S."/>
            <person name="Martin F."/>
            <person name="Nordberg H.P."/>
            <person name="Cantor M.N."/>
            <person name="Hua S.X."/>
        </authorList>
    </citation>
    <scope>NUCLEOTIDE SEQUENCE [LARGE SCALE GENOMIC DNA]</scope>
    <source>
        <strain evidence="2 3">MAFF 305830</strain>
    </source>
</reference>
<dbReference type="STRING" id="933852.A0A0C2WNL7"/>
<dbReference type="Proteomes" id="UP000054097">
    <property type="component" value="Unassembled WGS sequence"/>
</dbReference>
<dbReference type="AlphaFoldDB" id="A0A0C2WNL7"/>
<dbReference type="Pfam" id="PF12796">
    <property type="entry name" value="Ank_2"/>
    <property type="match status" value="1"/>
</dbReference>
<evidence type="ECO:0000313" key="3">
    <source>
        <dbReference type="Proteomes" id="UP000054097"/>
    </source>
</evidence>
<accession>A0A0C2WNL7</accession>
<reference evidence="3" key="2">
    <citation type="submission" date="2015-01" db="EMBL/GenBank/DDBJ databases">
        <title>Evolutionary Origins and Diversification of the Mycorrhizal Mutualists.</title>
        <authorList>
            <consortium name="DOE Joint Genome Institute"/>
            <consortium name="Mycorrhizal Genomics Consortium"/>
            <person name="Kohler A."/>
            <person name="Kuo A."/>
            <person name="Nagy L.G."/>
            <person name="Floudas D."/>
            <person name="Copeland A."/>
            <person name="Barry K.W."/>
            <person name="Cichocki N."/>
            <person name="Veneault-Fourrey C."/>
            <person name="LaButti K."/>
            <person name="Lindquist E.A."/>
            <person name="Lipzen A."/>
            <person name="Lundell T."/>
            <person name="Morin E."/>
            <person name="Murat C."/>
            <person name="Riley R."/>
            <person name="Ohm R."/>
            <person name="Sun H."/>
            <person name="Tunlid A."/>
            <person name="Henrissat B."/>
            <person name="Grigoriev I.V."/>
            <person name="Hibbett D.S."/>
            <person name="Martin F."/>
        </authorList>
    </citation>
    <scope>NUCLEOTIDE SEQUENCE [LARGE SCALE GENOMIC DNA]</scope>
    <source>
        <strain evidence="3">MAFF 305830</strain>
    </source>
</reference>
<proteinExistence type="predicted"/>
<dbReference type="PROSITE" id="PS50297">
    <property type="entry name" value="ANK_REP_REGION"/>
    <property type="match status" value="1"/>
</dbReference>
<name>A0A0C2WNL7_SERVB</name>
<dbReference type="SMART" id="SM00248">
    <property type="entry name" value="ANK"/>
    <property type="match status" value="2"/>
</dbReference>
<dbReference type="Gene3D" id="1.25.40.20">
    <property type="entry name" value="Ankyrin repeat-containing domain"/>
    <property type="match status" value="1"/>
</dbReference>
<dbReference type="OrthoDB" id="194358at2759"/>
<dbReference type="PROSITE" id="PS50088">
    <property type="entry name" value="ANK_REPEAT"/>
    <property type="match status" value="1"/>
</dbReference>
<feature type="repeat" description="ANK" evidence="1">
    <location>
        <begin position="11"/>
        <end position="43"/>
    </location>
</feature>
<sequence>MAPMPMHREEEYGSALQAASSGGCEQIVRLLLDNGADANAQGGYYGDAIGAAWINGHNRIVQLLLESGVEVNMQGGILFWLAFWISRSFTF</sequence>
<protein>
    <submittedName>
        <fullName evidence="2">Uncharacterized protein</fullName>
    </submittedName>
</protein>
<evidence type="ECO:0000256" key="1">
    <source>
        <dbReference type="PROSITE-ProRule" id="PRU00023"/>
    </source>
</evidence>
<dbReference type="InterPro" id="IPR036770">
    <property type="entry name" value="Ankyrin_rpt-contain_sf"/>
</dbReference>
<dbReference type="HOGENOM" id="CLU_2428423_0_0_1"/>